<evidence type="ECO:0000256" key="1">
    <source>
        <dbReference type="ARBA" id="ARBA00004948"/>
    </source>
</evidence>
<dbReference type="InterPro" id="IPR013749">
    <property type="entry name" value="PM/HMP-P_kinase-1"/>
</dbReference>
<dbReference type="GO" id="GO:0008972">
    <property type="term" value="F:phosphomethylpyrimidine kinase activity"/>
    <property type="evidence" value="ECO:0007669"/>
    <property type="project" value="InterPro"/>
</dbReference>
<dbReference type="OrthoDB" id="9810880at2"/>
<keyword evidence="5" id="KW-1185">Reference proteome</keyword>
<reference evidence="4 5" key="1">
    <citation type="submission" date="2015-09" db="EMBL/GenBank/DDBJ databases">
        <title>Draft genome sequence of Aliiroseovarius crassostreae CV919-312TSm, the causative agent of Roseovarius Oyster Disease (formerly Juvenile Oyster Disease).</title>
        <authorList>
            <person name="Kessner L."/>
            <person name="Spinard E."/>
            <person name="Nelson D."/>
        </authorList>
    </citation>
    <scope>NUCLEOTIDE SEQUENCE [LARGE SCALE GENOMIC DNA]</scope>
    <source>
        <strain evidence="4 5">CV919-312</strain>
    </source>
</reference>
<dbReference type="PANTHER" id="PTHR20858:SF17">
    <property type="entry name" value="HYDROXYMETHYLPYRIMIDINE_PHOSPHOMETHYLPYRIMIDINE KINASE THI20-RELATED"/>
    <property type="match status" value="1"/>
</dbReference>
<evidence type="ECO:0000313" key="5">
    <source>
        <dbReference type="Proteomes" id="UP000050471"/>
    </source>
</evidence>
<protein>
    <recommendedName>
        <fullName evidence="2">hydroxymethylpyrimidine kinase</fullName>
        <ecNumber evidence="2">2.7.1.49</ecNumber>
    </recommendedName>
</protein>
<sequence>MNAKRIMVIAGTDSSGGAGLSRDIAVAAELGVEVMPIVTAVTAQTHEAVAGTVPIPARFVHQQIEAARASGEFQAIKIGMLGTVEVAECVADCLQHMPVPTVFDPVLKASSGGALMAGQLPGAVLAQADLVTPNLEEAAALTGRASAADFATIAAQANDILQAGAGAVLVKGGHGGGEKATDHLFGACGHHAFPAPRLPVERRGTGCALATTIACHLALGRGLVDACRLGKQRMQSWLEQSLDA</sequence>
<dbReference type="Gene3D" id="3.40.1190.20">
    <property type="match status" value="1"/>
</dbReference>
<proteinExistence type="predicted"/>
<comment type="caution">
    <text evidence="4">The sequence shown here is derived from an EMBL/GenBank/DDBJ whole genome shotgun (WGS) entry which is preliminary data.</text>
</comment>
<dbReference type="PANTHER" id="PTHR20858">
    <property type="entry name" value="PHOSPHOMETHYLPYRIMIDINE KINASE"/>
    <property type="match status" value="1"/>
</dbReference>
<dbReference type="GO" id="GO:0009229">
    <property type="term" value="P:thiamine diphosphate biosynthetic process"/>
    <property type="evidence" value="ECO:0007669"/>
    <property type="project" value="UniProtKB-UniPathway"/>
</dbReference>
<evidence type="ECO:0000313" key="4">
    <source>
        <dbReference type="EMBL" id="KPN65013.1"/>
    </source>
</evidence>
<dbReference type="GO" id="GO:0009228">
    <property type="term" value="P:thiamine biosynthetic process"/>
    <property type="evidence" value="ECO:0007669"/>
    <property type="project" value="InterPro"/>
</dbReference>
<evidence type="ECO:0000256" key="2">
    <source>
        <dbReference type="ARBA" id="ARBA00012135"/>
    </source>
</evidence>
<dbReference type="SUPFAM" id="SSF53613">
    <property type="entry name" value="Ribokinase-like"/>
    <property type="match status" value="1"/>
</dbReference>
<evidence type="ECO:0000259" key="3">
    <source>
        <dbReference type="Pfam" id="PF08543"/>
    </source>
</evidence>
<dbReference type="RefSeq" id="WP_055187491.1">
    <property type="nucleotide sequence ID" value="NZ_FPBS01000021.1"/>
</dbReference>
<dbReference type="EC" id="2.7.1.49" evidence="2"/>
<dbReference type="Proteomes" id="UP000050471">
    <property type="component" value="Unassembled WGS sequence"/>
</dbReference>
<comment type="pathway">
    <text evidence="1">Cofactor biosynthesis; thiamine diphosphate biosynthesis.</text>
</comment>
<gene>
    <name evidence="4" type="ORF">AKJ29_06535</name>
</gene>
<dbReference type="GO" id="GO:0008902">
    <property type="term" value="F:hydroxymethylpyrimidine kinase activity"/>
    <property type="evidence" value="ECO:0007669"/>
    <property type="project" value="UniProtKB-EC"/>
</dbReference>
<feature type="domain" description="Pyridoxamine kinase/Phosphomethylpyrimidine kinase" evidence="3">
    <location>
        <begin position="13"/>
        <end position="242"/>
    </location>
</feature>
<dbReference type="STRING" id="154981.AKJ29_06535"/>
<dbReference type="AlphaFoldDB" id="A0A0P7I6G4"/>
<dbReference type="GO" id="GO:0005829">
    <property type="term" value="C:cytosol"/>
    <property type="evidence" value="ECO:0007669"/>
    <property type="project" value="TreeGrafter"/>
</dbReference>
<dbReference type="InterPro" id="IPR004399">
    <property type="entry name" value="HMP/HMP-P_kinase_dom"/>
</dbReference>
<dbReference type="InterPro" id="IPR029056">
    <property type="entry name" value="Ribokinase-like"/>
</dbReference>
<accession>A0A0P7I6G4</accession>
<dbReference type="Pfam" id="PF08543">
    <property type="entry name" value="Phos_pyr_kin"/>
    <property type="match status" value="1"/>
</dbReference>
<organism evidence="4 5">
    <name type="scientific">Aliiroseovarius crassostreae</name>
    <dbReference type="NCBI Taxonomy" id="154981"/>
    <lineage>
        <taxon>Bacteria</taxon>
        <taxon>Pseudomonadati</taxon>
        <taxon>Pseudomonadota</taxon>
        <taxon>Alphaproteobacteria</taxon>
        <taxon>Rhodobacterales</taxon>
        <taxon>Paracoccaceae</taxon>
        <taxon>Aliiroseovarius</taxon>
    </lineage>
</organism>
<dbReference type="EMBL" id="LKBA01000001">
    <property type="protein sequence ID" value="KPN65013.1"/>
    <property type="molecule type" value="Genomic_DNA"/>
</dbReference>
<name>A0A0P7I6G4_9RHOB</name>
<dbReference type="CDD" id="cd01169">
    <property type="entry name" value="HMPP_kinase"/>
    <property type="match status" value="1"/>
</dbReference>
<dbReference type="UniPathway" id="UPA00060">
    <property type="reaction ID" value="UER00138"/>
</dbReference>